<proteinExistence type="predicted"/>
<dbReference type="RefSeq" id="WP_281400296.1">
    <property type="nucleotide sequence ID" value="NZ_LR881183.1"/>
</dbReference>
<evidence type="ECO:0000313" key="1">
    <source>
        <dbReference type="EMBL" id="CAD5243206.1"/>
    </source>
</evidence>
<dbReference type="EMBL" id="LR881183">
    <property type="protein sequence ID" value="CAD5243206.1"/>
    <property type="molecule type" value="Genomic_DNA"/>
</dbReference>
<dbReference type="KEGG" id="tcq:TIRI35C_0052"/>
<reference evidence="1 2" key="1">
    <citation type="submission" date="2020-09" db="EMBL/GenBank/DDBJ databases">
        <authorList>
            <person name="Courtine D."/>
        </authorList>
    </citation>
    <scope>NUCLEOTIDE SEQUENCE [LARGE SCALE GENOMIC DNA]</scope>
    <source>
        <strain evidence="1 2">IRI35c</strain>
    </source>
</reference>
<evidence type="ECO:0000313" key="2">
    <source>
        <dbReference type="Proteomes" id="UP000516304"/>
    </source>
</evidence>
<accession>A0A7G2D4L3</accession>
<name>A0A7G2D4L3_9EURY</name>
<gene>
    <name evidence="1" type="ORF">TIRI35C_0052</name>
</gene>
<sequence length="40" mass="5162">MLERLKKAYLHWRSRCPFVRKLEEWRMRRKAKEFGVELKR</sequence>
<protein>
    <submittedName>
        <fullName evidence="1">Uncharacterized protein</fullName>
    </submittedName>
</protein>
<dbReference type="GeneID" id="80554792"/>
<dbReference type="AlphaFoldDB" id="A0A7G2D4L3"/>
<keyword evidence="2" id="KW-1185">Reference proteome</keyword>
<organism evidence="1 2">
    <name type="scientific">Thermococcus camini</name>
    <dbReference type="NCBI Taxonomy" id="2016373"/>
    <lineage>
        <taxon>Archaea</taxon>
        <taxon>Methanobacteriati</taxon>
        <taxon>Methanobacteriota</taxon>
        <taxon>Thermococci</taxon>
        <taxon>Thermococcales</taxon>
        <taxon>Thermococcaceae</taxon>
        <taxon>Thermococcus</taxon>
    </lineage>
</organism>
<dbReference type="Proteomes" id="UP000516304">
    <property type="component" value="Chromosome TIRI35C"/>
</dbReference>